<dbReference type="RefSeq" id="WP_126302336.1">
    <property type="nucleotide sequence ID" value="NZ_LR134495.1"/>
</dbReference>
<reference evidence="2" key="1">
    <citation type="submission" date="2018-12" db="EMBL/GenBank/DDBJ databases">
        <authorList>
            <consortium name="Pathogen Informatics"/>
        </authorList>
    </citation>
    <scope>NUCLEOTIDE SEQUENCE [LARGE SCALE GENOMIC DNA]</scope>
    <source>
        <strain evidence="2">NCTC10643</strain>
    </source>
</reference>
<evidence type="ECO:0000259" key="1">
    <source>
        <dbReference type="Pfam" id="PF01755"/>
    </source>
</evidence>
<proteinExistence type="predicted"/>
<evidence type="ECO:0000313" key="2">
    <source>
        <dbReference type="EMBL" id="VEI77925.1"/>
    </source>
</evidence>
<dbReference type="AlphaFoldDB" id="A0A1D2Q6W4"/>
<dbReference type="GO" id="GO:0016740">
    <property type="term" value="F:transferase activity"/>
    <property type="evidence" value="ECO:0007669"/>
    <property type="project" value="UniProtKB-KW"/>
</dbReference>
<organism evidence="2 3">
    <name type="scientific">Mannheimia haemolytica</name>
    <name type="common">Pasteurella haemolytica</name>
    <dbReference type="NCBI Taxonomy" id="75985"/>
    <lineage>
        <taxon>Bacteria</taxon>
        <taxon>Pseudomonadati</taxon>
        <taxon>Pseudomonadota</taxon>
        <taxon>Gammaproteobacteria</taxon>
        <taxon>Pasteurellales</taxon>
        <taxon>Pasteurellaceae</taxon>
        <taxon>Mannheimia</taxon>
    </lineage>
</organism>
<protein>
    <submittedName>
        <fullName evidence="2">Lipooligosaccharide biosynthesis protein lex-1</fullName>
        <ecNumber evidence="2">2.-.-.-</ecNumber>
    </submittedName>
</protein>
<accession>A0A1D2Q6W4</accession>
<gene>
    <name evidence="2" type="primary">lex1</name>
    <name evidence="2" type="ORF">NCTC10643_01814</name>
</gene>
<feature type="domain" description="Glycosyl transferase family 25" evidence="1">
    <location>
        <begin position="2"/>
        <end position="174"/>
    </location>
</feature>
<sequence>MNNYVISLTSAQERRKHIEAEFGKQNIPFQFFDAITPDLIKEKAKAFNIDISNTNLTKGEIACALSHIALWHLAKQQNLDYICIFEDDIYLGNNAFELLKTNYIPEDTHIVKLETLPFDRINRFNKTEKYILNRKLFKLNSRHVGMAGYILTNKGAEFLINILKTLNIPIDDLIFDEYLKIKEYKVLQMSPALCVQDFILNSKTNFKSSLQDDRAIRCNNEDKIKNQAKLKKPNYFLTKIQKELYRPFKQLKQKVFTTYITFK</sequence>
<dbReference type="InterPro" id="IPR002654">
    <property type="entry name" value="Glyco_trans_25"/>
</dbReference>
<dbReference type="EMBL" id="LR134495">
    <property type="protein sequence ID" value="VEI77925.1"/>
    <property type="molecule type" value="Genomic_DNA"/>
</dbReference>
<dbReference type="CDD" id="cd06532">
    <property type="entry name" value="Glyco_transf_25"/>
    <property type="match status" value="1"/>
</dbReference>
<dbReference type="EC" id="2.-.-.-" evidence="2"/>
<dbReference type="Pfam" id="PF01755">
    <property type="entry name" value="Glyco_transf_25"/>
    <property type="match status" value="1"/>
</dbReference>
<name>A0A1D2Q6W4_MANHA</name>
<evidence type="ECO:0000313" key="3">
    <source>
        <dbReference type="Proteomes" id="UP000271188"/>
    </source>
</evidence>
<keyword evidence="2" id="KW-0808">Transferase</keyword>
<dbReference type="Proteomes" id="UP000271188">
    <property type="component" value="Chromosome"/>
</dbReference>